<dbReference type="SUPFAM" id="SSF57829">
    <property type="entry name" value="Zn-binding ribosomal proteins"/>
    <property type="match status" value="1"/>
</dbReference>
<accession>C4XFP9</accession>
<gene>
    <name evidence="5" type="primary">rpmG</name>
    <name evidence="6" type="ordered locus">MBIO_0706</name>
</gene>
<dbReference type="NCBIfam" id="NF001764">
    <property type="entry name" value="PRK00504.1"/>
    <property type="match status" value="1"/>
</dbReference>
<sequence>MNMPRDGFTLVCESCKMENYISKKNKKNTPEKVELSKYCSKCRKHQNHKEKK</sequence>
<dbReference type="GO" id="GO:0005840">
    <property type="term" value="C:ribosome"/>
    <property type="evidence" value="ECO:0007669"/>
    <property type="project" value="UniProtKB-KW"/>
</dbReference>
<dbReference type="HOGENOM" id="CLU_190949_0_2_14"/>
<dbReference type="GO" id="GO:0005737">
    <property type="term" value="C:cytoplasm"/>
    <property type="evidence" value="ECO:0007669"/>
    <property type="project" value="UniProtKB-ARBA"/>
</dbReference>
<evidence type="ECO:0000256" key="1">
    <source>
        <dbReference type="ARBA" id="ARBA00007596"/>
    </source>
</evidence>
<proteinExistence type="inferred from homology"/>
<evidence type="ECO:0000313" key="7">
    <source>
        <dbReference type="Proteomes" id="UP000006810"/>
    </source>
</evidence>
<dbReference type="InterPro" id="IPR018264">
    <property type="entry name" value="Ribosomal_bL33_CS"/>
</dbReference>
<dbReference type="AlphaFoldDB" id="C4XFP9"/>
<dbReference type="EMBL" id="AP009608">
    <property type="protein sequence ID" value="BAH69971.1"/>
    <property type="molecule type" value="Genomic_DNA"/>
</dbReference>
<dbReference type="HAMAP" id="MF_00294">
    <property type="entry name" value="Ribosomal_bL33"/>
    <property type="match status" value="1"/>
</dbReference>
<keyword evidence="7" id="KW-1185">Reference proteome</keyword>
<keyword evidence="3 5" id="KW-0687">Ribonucleoprotein</keyword>
<evidence type="ECO:0000256" key="3">
    <source>
        <dbReference type="ARBA" id="ARBA00023274"/>
    </source>
</evidence>
<dbReference type="PANTHER" id="PTHR43168">
    <property type="entry name" value="50S RIBOSOMAL PROTEIN L33, CHLOROPLASTIC"/>
    <property type="match status" value="1"/>
</dbReference>
<dbReference type="Proteomes" id="UP000006810">
    <property type="component" value="Chromosome"/>
</dbReference>
<dbReference type="InterPro" id="IPR001705">
    <property type="entry name" value="Ribosomal_bL33"/>
</dbReference>
<dbReference type="eggNOG" id="COG0267">
    <property type="taxonomic scope" value="Bacteria"/>
</dbReference>
<comment type="similarity">
    <text evidence="1 5">Belongs to the bacterial ribosomal protein bL33 family.</text>
</comment>
<evidence type="ECO:0000256" key="2">
    <source>
        <dbReference type="ARBA" id="ARBA00022980"/>
    </source>
</evidence>
<dbReference type="PATRIC" id="fig|496833.3.peg.299"/>
<organism evidence="6 7">
    <name type="scientific">Mycoplasmopsis fermentans (strain ATCC 19989 / NBRC 14854 / NCTC 10117 / PG18)</name>
    <name type="common">Mycoplasma fermentans</name>
    <dbReference type="NCBI Taxonomy" id="496833"/>
    <lineage>
        <taxon>Bacteria</taxon>
        <taxon>Bacillati</taxon>
        <taxon>Mycoplasmatota</taxon>
        <taxon>Mycoplasmoidales</taxon>
        <taxon>Metamycoplasmataceae</taxon>
        <taxon>Mycoplasmopsis</taxon>
    </lineage>
</organism>
<name>C4XFP9_MYCFP</name>
<dbReference type="InterPro" id="IPR038584">
    <property type="entry name" value="Ribosomal_bL33_sf"/>
</dbReference>
<dbReference type="NCBIfam" id="NF001860">
    <property type="entry name" value="PRK00595.1"/>
    <property type="match status" value="1"/>
</dbReference>
<dbReference type="GO" id="GO:1990904">
    <property type="term" value="C:ribonucleoprotein complex"/>
    <property type="evidence" value="ECO:0007669"/>
    <property type="project" value="UniProtKB-KW"/>
</dbReference>
<dbReference type="PANTHER" id="PTHR43168:SF2">
    <property type="entry name" value="LARGE RIBOSOMAL SUBUNIT PROTEIN BL33C"/>
    <property type="match status" value="1"/>
</dbReference>
<keyword evidence="2 5" id="KW-0689">Ribosomal protein</keyword>
<protein>
    <recommendedName>
        <fullName evidence="4 5">Large ribosomal subunit protein bL33</fullName>
    </recommendedName>
</protein>
<dbReference type="PROSITE" id="PS00582">
    <property type="entry name" value="RIBOSOMAL_L33"/>
    <property type="match status" value="1"/>
</dbReference>
<dbReference type="InterPro" id="IPR011332">
    <property type="entry name" value="Ribosomal_zn-bd"/>
</dbReference>
<dbReference type="Gene3D" id="2.20.28.120">
    <property type="entry name" value="Ribosomal protein L33"/>
    <property type="match status" value="1"/>
</dbReference>
<dbReference type="NCBIfam" id="TIGR01023">
    <property type="entry name" value="rpmG_bact"/>
    <property type="match status" value="1"/>
</dbReference>
<dbReference type="Pfam" id="PF00471">
    <property type="entry name" value="Ribosomal_L33"/>
    <property type="match status" value="1"/>
</dbReference>
<evidence type="ECO:0000313" key="6">
    <source>
        <dbReference type="EMBL" id="BAH69971.1"/>
    </source>
</evidence>
<dbReference type="GO" id="GO:0006412">
    <property type="term" value="P:translation"/>
    <property type="evidence" value="ECO:0007669"/>
    <property type="project" value="UniProtKB-UniRule"/>
</dbReference>
<reference evidence="6 7" key="1">
    <citation type="journal article" date="2009" name="Curr. Microbiol.">
        <title>Molecular cloning and expression of a novel cholinephosphotransferase involved in glycoglycerophospholipid biosynthesis of Mycoplasma fermentans.</title>
        <authorList>
            <person name="Ishida N."/>
            <person name="Irikura D."/>
            <person name="Matsuda K."/>
            <person name="Sato S."/>
            <person name="Asano K."/>
        </authorList>
    </citation>
    <scope>NUCLEOTIDE SEQUENCE [LARGE SCALE GENOMIC DNA]</scope>
    <source>
        <strain evidence="7">ATCC 19989 / NBRC 14854 / NCTC 10117 / PG18</strain>
    </source>
</reference>
<evidence type="ECO:0000256" key="4">
    <source>
        <dbReference type="ARBA" id="ARBA00035176"/>
    </source>
</evidence>
<evidence type="ECO:0000256" key="5">
    <source>
        <dbReference type="HAMAP-Rule" id="MF_00294"/>
    </source>
</evidence>
<dbReference type="GO" id="GO:0003735">
    <property type="term" value="F:structural constituent of ribosome"/>
    <property type="evidence" value="ECO:0007669"/>
    <property type="project" value="InterPro"/>
</dbReference>
<dbReference type="KEGG" id="mfp:MBIO_0706"/>